<feature type="region of interest" description="Disordered" evidence="1">
    <location>
        <begin position="1"/>
        <end position="155"/>
    </location>
</feature>
<feature type="region of interest" description="Disordered" evidence="1">
    <location>
        <begin position="357"/>
        <end position="419"/>
    </location>
</feature>
<keyword evidence="3" id="KW-1185">Reference proteome</keyword>
<feature type="compositionally biased region" description="Basic residues" evidence="1">
    <location>
        <begin position="41"/>
        <end position="50"/>
    </location>
</feature>
<dbReference type="PANTHER" id="PTHR34239:SF2">
    <property type="entry name" value="TRANSPOSABLE ELEMENT P TRANSPOSASE_THAP9 CONSERVED DOMAIN-CONTAINING PROTEIN"/>
    <property type="match status" value="1"/>
</dbReference>
<protein>
    <submittedName>
        <fullName evidence="2">Uncharacterized protein</fullName>
    </submittedName>
</protein>
<gene>
    <name evidence="2" type="ORF">CALMAC_LOCUS6679</name>
</gene>
<reference evidence="2 3" key="1">
    <citation type="submission" date="2019-01" db="EMBL/GenBank/DDBJ databases">
        <authorList>
            <person name="Sayadi A."/>
        </authorList>
    </citation>
    <scope>NUCLEOTIDE SEQUENCE [LARGE SCALE GENOMIC DNA]</scope>
</reference>
<organism evidence="2 3">
    <name type="scientific">Callosobruchus maculatus</name>
    <name type="common">Southern cowpea weevil</name>
    <name type="synonym">Pulse bruchid</name>
    <dbReference type="NCBI Taxonomy" id="64391"/>
    <lineage>
        <taxon>Eukaryota</taxon>
        <taxon>Metazoa</taxon>
        <taxon>Ecdysozoa</taxon>
        <taxon>Arthropoda</taxon>
        <taxon>Hexapoda</taxon>
        <taxon>Insecta</taxon>
        <taxon>Pterygota</taxon>
        <taxon>Neoptera</taxon>
        <taxon>Endopterygota</taxon>
        <taxon>Coleoptera</taxon>
        <taxon>Polyphaga</taxon>
        <taxon>Cucujiformia</taxon>
        <taxon>Chrysomeloidea</taxon>
        <taxon>Chrysomelidae</taxon>
        <taxon>Bruchinae</taxon>
        <taxon>Bruchini</taxon>
        <taxon>Callosobruchus</taxon>
    </lineage>
</organism>
<evidence type="ECO:0000313" key="2">
    <source>
        <dbReference type="EMBL" id="VEN43580.1"/>
    </source>
</evidence>
<sequence>MGKHKRKERSRSRSRSLSRECRDLRRKIARLERERSQFSKKNTRRSRSRSRRESSNSDMSNRRARSRCRERGGRSPSETGSRRQHSDRRLNRESRSPSVAISLYSRGRASCTTAHDSRSMSHCSTGDYNRVTPGPAQDQPSACLTKNESDGGDSPVLILTDDTGLPDETKSMLGPDPGAIKKPGFKLHSAVEVIWSHILPLGLPKEEVNGFSEKYQIPENCKLLSPPKINPEIEAGMNTLYTTRDQTHANYQAILAQSLSALGLALNATLEDEANIPRQTKEKILVPMADAGRILCNLFNLISHKRRQLITPMMSKQIKNLVEKVPPGEYLFEANLGEKIQALKALEKAGKEIRPVHASPLPLRAQPYVPTNAEKTRGGGSKPSPSTQGNRRRPFHHKGGMRTQKGRPSTNKPALQRRR</sequence>
<accession>A0A653C8Y3</accession>
<evidence type="ECO:0000256" key="1">
    <source>
        <dbReference type="SAM" id="MobiDB-lite"/>
    </source>
</evidence>
<dbReference type="AlphaFoldDB" id="A0A653C8Y3"/>
<dbReference type="Proteomes" id="UP000410492">
    <property type="component" value="Unassembled WGS sequence"/>
</dbReference>
<dbReference type="PANTHER" id="PTHR34239">
    <property type="entry name" value="APPLE DOMAIN-CONTAINING PROTEIN"/>
    <property type="match status" value="1"/>
</dbReference>
<dbReference type="EMBL" id="CAACVG010007087">
    <property type="protein sequence ID" value="VEN43580.1"/>
    <property type="molecule type" value="Genomic_DNA"/>
</dbReference>
<feature type="compositionally biased region" description="Basic residues" evidence="1">
    <location>
        <begin position="1"/>
        <end position="16"/>
    </location>
</feature>
<evidence type="ECO:0000313" key="3">
    <source>
        <dbReference type="Proteomes" id="UP000410492"/>
    </source>
</evidence>
<feature type="compositionally biased region" description="Basic residues" evidence="1">
    <location>
        <begin position="390"/>
        <end position="400"/>
    </location>
</feature>
<dbReference type="OrthoDB" id="6781892at2759"/>
<proteinExistence type="predicted"/>
<feature type="compositionally biased region" description="Polar residues" evidence="1">
    <location>
        <begin position="110"/>
        <end position="127"/>
    </location>
</feature>
<name>A0A653C8Y3_CALMS</name>